<name>A0AAP0AYV0_9ASPA</name>
<feature type="chain" id="PRO_5043030542" description="Secreted protein" evidence="1">
    <location>
        <begin position="17"/>
        <end position="97"/>
    </location>
</feature>
<dbReference type="Proteomes" id="UP001418222">
    <property type="component" value="Unassembled WGS sequence"/>
</dbReference>
<keyword evidence="3" id="KW-1185">Reference proteome</keyword>
<dbReference type="EMBL" id="JBBWWQ010000019">
    <property type="protein sequence ID" value="KAK8919180.1"/>
    <property type="molecule type" value="Genomic_DNA"/>
</dbReference>
<proteinExistence type="predicted"/>
<dbReference type="PANTHER" id="PTHR35104:SF13">
    <property type="entry name" value="OS03G0807000 PROTEIN"/>
    <property type="match status" value="1"/>
</dbReference>
<organism evidence="2 3">
    <name type="scientific">Platanthera zijinensis</name>
    <dbReference type="NCBI Taxonomy" id="2320716"/>
    <lineage>
        <taxon>Eukaryota</taxon>
        <taxon>Viridiplantae</taxon>
        <taxon>Streptophyta</taxon>
        <taxon>Embryophyta</taxon>
        <taxon>Tracheophyta</taxon>
        <taxon>Spermatophyta</taxon>
        <taxon>Magnoliopsida</taxon>
        <taxon>Liliopsida</taxon>
        <taxon>Asparagales</taxon>
        <taxon>Orchidaceae</taxon>
        <taxon>Orchidoideae</taxon>
        <taxon>Orchideae</taxon>
        <taxon>Orchidinae</taxon>
        <taxon>Platanthera</taxon>
    </lineage>
</organism>
<feature type="signal peptide" evidence="1">
    <location>
        <begin position="1"/>
        <end position="16"/>
    </location>
</feature>
<dbReference type="PANTHER" id="PTHR35104">
    <property type="entry name" value="OS03G0807000 PROTEIN"/>
    <property type="match status" value="1"/>
</dbReference>
<comment type="caution">
    <text evidence="2">The sequence shown here is derived from an EMBL/GenBank/DDBJ whole genome shotgun (WGS) entry which is preliminary data.</text>
</comment>
<keyword evidence="1" id="KW-0732">Signal</keyword>
<dbReference type="AlphaFoldDB" id="A0AAP0AYV0"/>
<sequence length="97" mass="10734">MVFNGGWVLMVARASAVCCQYIACNPERLSSDQVFHLLFSVPLHHLRRAALFFFSFLLPPPLSPPVIAGDFDSSPTIYPPLSPTIPIHDVGYHSHSD</sequence>
<gene>
    <name evidence="2" type="ORF">KSP39_PZI021542</name>
</gene>
<evidence type="ECO:0008006" key="4">
    <source>
        <dbReference type="Google" id="ProtNLM"/>
    </source>
</evidence>
<evidence type="ECO:0000313" key="3">
    <source>
        <dbReference type="Proteomes" id="UP001418222"/>
    </source>
</evidence>
<evidence type="ECO:0000256" key="1">
    <source>
        <dbReference type="SAM" id="SignalP"/>
    </source>
</evidence>
<protein>
    <recommendedName>
        <fullName evidence="4">Secreted protein</fullName>
    </recommendedName>
</protein>
<evidence type="ECO:0000313" key="2">
    <source>
        <dbReference type="EMBL" id="KAK8919180.1"/>
    </source>
</evidence>
<accession>A0AAP0AYV0</accession>
<reference evidence="2 3" key="1">
    <citation type="journal article" date="2022" name="Nat. Plants">
        <title>Genomes of leafy and leafless Platanthera orchids illuminate the evolution of mycoheterotrophy.</title>
        <authorList>
            <person name="Li M.H."/>
            <person name="Liu K.W."/>
            <person name="Li Z."/>
            <person name="Lu H.C."/>
            <person name="Ye Q.L."/>
            <person name="Zhang D."/>
            <person name="Wang J.Y."/>
            <person name="Li Y.F."/>
            <person name="Zhong Z.M."/>
            <person name="Liu X."/>
            <person name="Yu X."/>
            <person name="Liu D.K."/>
            <person name="Tu X.D."/>
            <person name="Liu B."/>
            <person name="Hao Y."/>
            <person name="Liao X.Y."/>
            <person name="Jiang Y.T."/>
            <person name="Sun W.H."/>
            <person name="Chen J."/>
            <person name="Chen Y.Q."/>
            <person name="Ai Y."/>
            <person name="Zhai J.W."/>
            <person name="Wu S.S."/>
            <person name="Zhou Z."/>
            <person name="Hsiao Y.Y."/>
            <person name="Wu W.L."/>
            <person name="Chen Y.Y."/>
            <person name="Lin Y.F."/>
            <person name="Hsu J.L."/>
            <person name="Li C.Y."/>
            <person name="Wang Z.W."/>
            <person name="Zhao X."/>
            <person name="Zhong W.Y."/>
            <person name="Ma X.K."/>
            <person name="Ma L."/>
            <person name="Huang J."/>
            <person name="Chen G.Z."/>
            <person name="Huang M.Z."/>
            <person name="Huang L."/>
            <person name="Peng D.H."/>
            <person name="Luo Y.B."/>
            <person name="Zou S.Q."/>
            <person name="Chen S.P."/>
            <person name="Lan S."/>
            <person name="Tsai W.C."/>
            <person name="Van de Peer Y."/>
            <person name="Liu Z.J."/>
        </authorList>
    </citation>
    <scope>NUCLEOTIDE SEQUENCE [LARGE SCALE GENOMIC DNA]</scope>
    <source>
        <strain evidence="2">Lor287</strain>
    </source>
</reference>